<feature type="transmembrane region" description="Helical" evidence="5">
    <location>
        <begin position="358"/>
        <end position="380"/>
    </location>
</feature>
<sequence>MAPNLLLLDLGMAVSFATIVIPDLLNAPGSLSFTDNEASWFGSLSFLTQPFGALLSGPLVDYVGRKRATFLVNIPHVIAWILMYFAWNVPTLFIGNALLGIGTGIMEAPINSYVGEISEPSVRGALCTVTQLFLSIGIFAMYFLGSVVTWRVAAIICISIPFTSMLLVVIGAVPDTPVWLLSQGREKDALKSLCYLRGWTTADNVKEEFDQLVVYSKSLDGCVICWKEKREESQCDHYEMNVFKRFFTKFNIVMLCKETLRPLTLTMLYFTFVVMSGLTPVKPNMPFGALLSGPLVDYVGRKRATFLVNIPHVIAWILMYFAWNVPTLFIGNALLGIGTGIMEAPINSYVGEISEPSVRGALCTVTQLFLSIGIFAMYFLGSVVTWRVAAIICISIPFTSMLLVVIGAVPDTPVWLLSQGREKDALKSLCYLRGWTTADNVKEEFDQLVVYSKSLDGCVICWKEKREESQCDHYEMNVFKRFFTKFNIVMLCKETLRPLTLTMLYFTFVVMSGLTPVKPNMVNVCSAFGMADDSKNIVVMVGVITLIASVVVIGIIKSVGKRKLGISSMFGSAVCCTVLSIYAQANLADTVSSYDPKTFPEEKSVVPLIFFYLLTIFTGFNVSWVILGEVFPFRSRASAQGTGAAWNYVVMFIGSKTFIDLETHFRLAGAFATYAAFAYLGSIYLYFFMPETEGKSLQEIESYYEGRLRIFADDWFINIFKKKK</sequence>
<dbReference type="GO" id="GO:0022857">
    <property type="term" value="F:transmembrane transporter activity"/>
    <property type="evidence" value="ECO:0007669"/>
    <property type="project" value="InterPro"/>
</dbReference>
<dbReference type="GO" id="GO:0016020">
    <property type="term" value="C:membrane"/>
    <property type="evidence" value="ECO:0007669"/>
    <property type="project" value="UniProtKB-SubCell"/>
</dbReference>
<feature type="transmembrane region" description="Helical" evidence="5">
    <location>
        <begin position="93"/>
        <end position="110"/>
    </location>
</feature>
<dbReference type="PROSITE" id="PS50850">
    <property type="entry name" value="MFS"/>
    <property type="match status" value="1"/>
</dbReference>
<evidence type="ECO:0000256" key="6">
    <source>
        <dbReference type="SAM" id="SignalP"/>
    </source>
</evidence>
<feature type="signal peptide" evidence="6">
    <location>
        <begin position="1"/>
        <end position="17"/>
    </location>
</feature>
<feature type="transmembrane region" description="Helical" evidence="5">
    <location>
        <begin position="263"/>
        <end position="281"/>
    </location>
</feature>
<keyword evidence="3 5" id="KW-1133">Transmembrane helix</keyword>
<dbReference type="STRING" id="7102.A0A2A4K0B8"/>
<feature type="transmembrane region" description="Helical" evidence="5">
    <location>
        <begin position="499"/>
        <end position="517"/>
    </location>
</feature>
<feature type="transmembrane region" description="Helical" evidence="5">
    <location>
        <begin position="150"/>
        <end position="173"/>
    </location>
</feature>
<protein>
    <recommendedName>
        <fullName evidence="7">Major facilitator superfamily (MFS) profile domain-containing protein</fullName>
    </recommendedName>
</protein>
<feature type="domain" description="Major facilitator superfamily (MFS) profile" evidence="7">
    <location>
        <begin position="237"/>
        <end position="693"/>
    </location>
</feature>
<dbReference type="InterPro" id="IPR050549">
    <property type="entry name" value="MFS_Trehalose_Transporter"/>
</dbReference>
<feature type="transmembrane region" description="Helical" evidence="5">
    <location>
        <begin position="537"/>
        <end position="556"/>
    </location>
</feature>
<dbReference type="PROSITE" id="PS00217">
    <property type="entry name" value="SUGAR_TRANSPORT_2"/>
    <property type="match status" value="2"/>
</dbReference>
<feature type="chain" id="PRO_5013082295" description="Major facilitator superfamily (MFS) profile domain-containing protein" evidence="6">
    <location>
        <begin position="18"/>
        <end position="724"/>
    </location>
</feature>
<dbReference type="PANTHER" id="PTHR48021:SF39">
    <property type="entry name" value="MAJOR FACILITATOR SUPERFAMILY (MFS) PROFILE DOMAIN-CONTAINING PROTEIN"/>
    <property type="match status" value="1"/>
</dbReference>
<dbReference type="PANTHER" id="PTHR48021">
    <property type="match status" value="1"/>
</dbReference>
<evidence type="ECO:0000313" key="8">
    <source>
        <dbReference type="EMBL" id="PCG77368.1"/>
    </source>
</evidence>
<evidence type="ECO:0000256" key="3">
    <source>
        <dbReference type="ARBA" id="ARBA00022989"/>
    </source>
</evidence>
<comment type="caution">
    <text evidence="8">The sequence shown here is derived from an EMBL/GenBank/DDBJ whole genome shotgun (WGS) entry which is preliminary data.</text>
</comment>
<evidence type="ECO:0000256" key="5">
    <source>
        <dbReference type="SAM" id="Phobius"/>
    </source>
</evidence>
<dbReference type="AlphaFoldDB" id="A0A2A4K0B8"/>
<feature type="transmembrane region" description="Helical" evidence="5">
    <location>
        <begin position="605"/>
        <end position="627"/>
    </location>
</feature>
<evidence type="ECO:0000256" key="4">
    <source>
        <dbReference type="ARBA" id="ARBA00023136"/>
    </source>
</evidence>
<dbReference type="InterPro" id="IPR036259">
    <property type="entry name" value="MFS_trans_sf"/>
</dbReference>
<proteinExistence type="predicted"/>
<dbReference type="EMBL" id="NWSH01000329">
    <property type="protein sequence ID" value="PCG77368.1"/>
    <property type="molecule type" value="Genomic_DNA"/>
</dbReference>
<keyword evidence="6" id="KW-0732">Signal</keyword>
<accession>A0A2A4K0B8</accession>
<dbReference type="SUPFAM" id="SSF103473">
    <property type="entry name" value="MFS general substrate transporter"/>
    <property type="match status" value="2"/>
</dbReference>
<dbReference type="InterPro" id="IPR005829">
    <property type="entry name" value="Sugar_transporter_CS"/>
</dbReference>
<dbReference type="InterPro" id="IPR020846">
    <property type="entry name" value="MFS_dom"/>
</dbReference>
<dbReference type="InterPro" id="IPR005828">
    <property type="entry name" value="MFS_sugar_transport-like"/>
</dbReference>
<feature type="transmembrane region" description="Helical" evidence="5">
    <location>
        <begin position="41"/>
        <end position="63"/>
    </location>
</feature>
<keyword evidence="2 5" id="KW-0812">Transmembrane</keyword>
<evidence type="ECO:0000259" key="7">
    <source>
        <dbReference type="PROSITE" id="PS50850"/>
    </source>
</evidence>
<feature type="transmembrane region" description="Helical" evidence="5">
    <location>
        <begin position="568"/>
        <end position="585"/>
    </location>
</feature>
<organism evidence="8">
    <name type="scientific">Heliothis virescens</name>
    <name type="common">Tobacco budworm moth</name>
    <dbReference type="NCBI Taxonomy" id="7102"/>
    <lineage>
        <taxon>Eukaryota</taxon>
        <taxon>Metazoa</taxon>
        <taxon>Ecdysozoa</taxon>
        <taxon>Arthropoda</taxon>
        <taxon>Hexapoda</taxon>
        <taxon>Insecta</taxon>
        <taxon>Pterygota</taxon>
        <taxon>Neoptera</taxon>
        <taxon>Endopterygota</taxon>
        <taxon>Lepidoptera</taxon>
        <taxon>Glossata</taxon>
        <taxon>Ditrysia</taxon>
        <taxon>Noctuoidea</taxon>
        <taxon>Noctuidae</taxon>
        <taxon>Heliothinae</taxon>
        <taxon>Heliothis</taxon>
    </lineage>
</organism>
<dbReference type="Pfam" id="PF00083">
    <property type="entry name" value="Sugar_tr"/>
    <property type="match status" value="2"/>
</dbReference>
<feature type="transmembrane region" description="Helical" evidence="5">
    <location>
        <begin position="665"/>
        <end position="687"/>
    </location>
</feature>
<evidence type="ECO:0000256" key="1">
    <source>
        <dbReference type="ARBA" id="ARBA00004141"/>
    </source>
</evidence>
<gene>
    <name evidence="8" type="ORF">B5V51_7443</name>
</gene>
<comment type="subcellular location">
    <subcellularLocation>
        <location evidence="1">Membrane</location>
        <topology evidence="1">Multi-pass membrane protein</topology>
    </subcellularLocation>
</comment>
<reference evidence="8" key="1">
    <citation type="submission" date="2017-09" db="EMBL/GenBank/DDBJ databases">
        <title>Contemporary evolution of a Lepidopteran species, Heliothis virescens, in response to modern agricultural practices.</title>
        <authorList>
            <person name="Fritz M.L."/>
            <person name="Deyonke A.M."/>
            <person name="Papanicolaou A."/>
            <person name="Micinski S."/>
            <person name="Westbrook J."/>
            <person name="Gould F."/>
        </authorList>
    </citation>
    <scope>NUCLEOTIDE SEQUENCE [LARGE SCALE GENOMIC DNA]</scope>
    <source>
        <strain evidence="8">HvINT-</strain>
        <tissue evidence="8">Whole body</tissue>
    </source>
</reference>
<keyword evidence="4 5" id="KW-0472">Membrane</keyword>
<name>A0A2A4K0B8_HELVI</name>
<evidence type="ECO:0000256" key="2">
    <source>
        <dbReference type="ARBA" id="ARBA00022692"/>
    </source>
</evidence>
<dbReference type="Gene3D" id="1.20.1250.20">
    <property type="entry name" value="MFS general substrate transporter like domains"/>
    <property type="match status" value="2"/>
</dbReference>
<feature type="transmembrane region" description="Helical" evidence="5">
    <location>
        <begin position="122"/>
        <end position="144"/>
    </location>
</feature>
<feature type="transmembrane region" description="Helical" evidence="5">
    <location>
        <begin position="386"/>
        <end position="409"/>
    </location>
</feature>